<name>A0A511NI16_9FLAO</name>
<keyword evidence="1" id="KW-0812">Transmembrane</keyword>
<dbReference type="RefSeq" id="WP_019975239.1">
    <property type="nucleotide sequence ID" value="NZ_BJXC01000015.1"/>
</dbReference>
<dbReference type="AlphaFoldDB" id="A0A511NI16"/>
<accession>A0A511NI16</accession>
<keyword evidence="1" id="KW-1133">Transmembrane helix</keyword>
<dbReference type="SMART" id="SM00342">
    <property type="entry name" value="HTH_ARAC"/>
    <property type="match status" value="1"/>
</dbReference>
<comment type="caution">
    <text evidence="3">The sequence shown here is derived from an EMBL/GenBank/DDBJ whole genome shotgun (WGS) entry which is preliminary data.</text>
</comment>
<dbReference type="GO" id="GO:0003700">
    <property type="term" value="F:DNA-binding transcription factor activity"/>
    <property type="evidence" value="ECO:0007669"/>
    <property type="project" value="InterPro"/>
</dbReference>
<dbReference type="EMBL" id="BJXC01000015">
    <property type="protein sequence ID" value="GEM52455.1"/>
    <property type="molecule type" value="Genomic_DNA"/>
</dbReference>
<dbReference type="InterPro" id="IPR011990">
    <property type="entry name" value="TPR-like_helical_dom_sf"/>
</dbReference>
<dbReference type="Gene3D" id="1.25.40.10">
    <property type="entry name" value="Tetratricopeptide repeat domain"/>
    <property type="match status" value="1"/>
</dbReference>
<gene>
    <name evidence="3" type="ORF">EB1_22450</name>
</gene>
<reference evidence="3 4" key="1">
    <citation type="submission" date="2019-07" db="EMBL/GenBank/DDBJ databases">
        <title>Whole genome shotgun sequence of Empedobacter brevis NBRC 14943.</title>
        <authorList>
            <person name="Hosoyama A."/>
            <person name="Uohara A."/>
            <person name="Ohji S."/>
            <person name="Ichikawa N."/>
        </authorList>
    </citation>
    <scope>NUCLEOTIDE SEQUENCE [LARGE SCALE GENOMIC DNA]</scope>
    <source>
        <strain evidence="3 4">NBRC 14943</strain>
    </source>
</reference>
<dbReference type="InterPro" id="IPR018060">
    <property type="entry name" value="HTH_AraC"/>
</dbReference>
<dbReference type="Proteomes" id="UP000321245">
    <property type="component" value="Unassembled WGS sequence"/>
</dbReference>
<dbReference type="Gene3D" id="1.10.10.60">
    <property type="entry name" value="Homeodomain-like"/>
    <property type="match status" value="1"/>
</dbReference>
<feature type="transmembrane region" description="Helical" evidence="1">
    <location>
        <begin position="21"/>
        <end position="38"/>
    </location>
</feature>
<feature type="transmembrane region" description="Helical" evidence="1">
    <location>
        <begin position="349"/>
        <end position="369"/>
    </location>
</feature>
<sequence>MLYKLKKYNRLVFNISENKKCKILFVIFLIISSIDLFGKTQTEKAEFLRHKNNELIEENLRTIDSTITAAYRLNDKSVLSEAYMEKGNYFLEQRNYNNALKNFTISNQISTEIKDDFFFYSSLFGIAKTKENLNQLKESMQLYEDCFTYFKKHKNQPKSFSIYLAVLGKLTYLYSKFNRLEKSEYYNKIELSETRDTLNYQYALKNKGIIDFYKKDYKAAFATLKHTQKTFLKQNDVKWYILTEQFLGEILYQQKKENEAVGYFKNVVAMSKEYRIVDEELRLSYERTLEYDEIHGNRKDKLTSINNLLSFDSLFYANDKTVLKSNYERYENSFLKAERNQLKQKNINFRNFTFLGFSLLVISGGFFLYRVNQNYQRRKADLLSRIDDLTAKELRSKKIDKLKGIKTDLRTDSEFEKSLLSFEQRQLFLNPKISLNDLVAELNANRTIVSNYINRSRDKNFNQYINALRISYILKRLKDEPDLKKYTIDALAEETGFNSRKTFSDAFLEHTGFRPSSFIRKFQV</sequence>
<evidence type="ECO:0000256" key="1">
    <source>
        <dbReference type="SAM" id="Phobius"/>
    </source>
</evidence>
<evidence type="ECO:0000259" key="2">
    <source>
        <dbReference type="PROSITE" id="PS01124"/>
    </source>
</evidence>
<dbReference type="PROSITE" id="PS01124">
    <property type="entry name" value="HTH_ARAC_FAMILY_2"/>
    <property type="match status" value="1"/>
</dbReference>
<dbReference type="GO" id="GO:0043565">
    <property type="term" value="F:sequence-specific DNA binding"/>
    <property type="evidence" value="ECO:0007669"/>
    <property type="project" value="InterPro"/>
</dbReference>
<dbReference type="Pfam" id="PF12833">
    <property type="entry name" value="HTH_18"/>
    <property type="match status" value="1"/>
</dbReference>
<feature type="domain" description="HTH araC/xylS-type" evidence="2">
    <location>
        <begin position="417"/>
        <end position="521"/>
    </location>
</feature>
<dbReference type="OrthoDB" id="5295174at2"/>
<evidence type="ECO:0000313" key="3">
    <source>
        <dbReference type="EMBL" id="GEM52455.1"/>
    </source>
</evidence>
<dbReference type="InterPro" id="IPR019734">
    <property type="entry name" value="TPR_rpt"/>
</dbReference>
<keyword evidence="4" id="KW-1185">Reference proteome</keyword>
<dbReference type="GeneID" id="84649926"/>
<dbReference type="STRING" id="1218108.GCA_000382425_01751"/>
<dbReference type="SUPFAM" id="SSF48452">
    <property type="entry name" value="TPR-like"/>
    <property type="match status" value="1"/>
</dbReference>
<organism evidence="3 4">
    <name type="scientific">Empedobacter brevis NBRC 14943 = ATCC 43319</name>
    <dbReference type="NCBI Taxonomy" id="1218108"/>
    <lineage>
        <taxon>Bacteria</taxon>
        <taxon>Pseudomonadati</taxon>
        <taxon>Bacteroidota</taxon>
        <taxon>Flavobacteriia</taxon>
        <taxon>Flavobacteriales</taxon>
        <taxon>Weeksellaceae</taxon>
        <taxon>Empedobacter</taxon>
    </lineage>
</organism>
<proteinExistence type="predicted"/>
<keyword evidence="1" id="KW-0472">Membrane</keyword>
<dbReference type="SMART" id="SM00028">
    <property type="entry name" value="TPR"/>
    <property type="match status" value="3"/>
</dbReference>
<protein>
    <recommendedName>
        <fullName evidence="2">HTH araC/xylS-type domain-containing protein</fullName>
    </recommendedName>
</protein>
<evidence type="ECO:0000313" key="4">
    <source>
        <dbReference type="Proteomes" id="UP000321245"/>
    </source>
</evidence>